<gene>
    <name evidence="1" type="ORF">E3J62_11105</name>
</gene>
<dbReference type="Proteomes" id="UP000315525">
    <property type="component" value="Unassembled WGS sequence"/>
</dbReference>
<reference evidence="1 2" key="1">
    <citation type="submission" date="2019-03" db="EMBL/GenBank/DDBJ databases">
        <title>Metabolic potential of uncultured bacteria and archaea associated with petroleum seepage in deep-sea sediments.</title>
        <authorList>
            <person name="Dong X."/>
            <person name="Hubert C."/>
        </authorList>
    </citation>
    <scope>NUCLEOTIDE SEQUENCE [LARGE SCALE GENOMIC DNA]</scope>
    <source>
        <strain evidence="1">E44_bin18</strain>
    </source>
</reference>
<name>A0A523UNN6_UNCT6</name>
<dbReference type="GO" id="GO:0003676">
    <property type="term" value="F:nucleic acid binding"/>
    <property type="evidence" value="ECO:0007669"/>
    <property type="project" value="InterPro"/>
</dbReference>
<evidence type="ECO:0008006" key="3">
    <source>
        <dbReference type="Google" id="ProtNLM"/>
    </source>
</evidence>
<evidence type="ECO:0000313" key="1">
    <source>
        <dbReference type="EMBL" id="TET44163.1"/>
    </source>
</evidence>
<organism evidence="1 2">
    <name type="scientific">candidate division TA06 bacterium</name>
    <dbReference type="NCBI Taxonomy" id="2250710"/>
    <lineage>
        <taxon>Bacteria</taxon>
        <taxon>Bacteria division TA06</taxon>
    </lineage>
</organism>
<dbReference type="AlphaFoldDB" id="A0A523UNN6"/>
<evidence type="ECO:0000313" key="2">
    <source>
        <dbReference type="Proteomes" id="UP000315525"/>
    </source>
</evidence>
<sequence length="364" mass="41693">MKQTHVALKCNYNNGREGILVGFEGVCSEDIMKRNIDNRRPWCSNRRSLCKKYYDKGFRGTRPKGKVCYESALFKDWEFGAGYHLTGIHAGKPMRIPNVGVGKIAVLTTVFPGEKDIDRNIIGLFRIGKVDDTKETLVTADRKYRVRLPLEEAKELFFWDYYTKKPPFGSHLHRYLDDIQVAQILRDLVESSADESVRRKAEALLTEIRVRLGSTQIPAPSGPRAKGRYRAALRTSIRRKYGPGGEGKEHRRLKKWVAQNPSFLGLGAQDVLKTEEENHRFPSGDLPDIVFVCRNNRYVIVEIETIDTLPGVYQAIKYKALMCAEQNLPLGSRNVEAFLVAYDIPMDSTKLCRRYSVKYKKKRL</sequence>
<proteinExistence type="predicted"/>
<protein>
    <recommendedName>
        <fullName evidence="3">DUF91 domain-containing protein</fullName>
    </recommendedName>
</protein>
<dbReference type="Gene3D" id="3.40.1350.10">
    <property type="match status" value="1"/>
</dbReference>
<comment type="caution">
    <text evidence="1">The sequence shown here is derived from an EMBL/GenBank/DDBJ whole genome shotgun (WGS) entry which is preliminary data.</text>
</comment>
<dbReference type="EMBL" id="SOJN01000136">
    <property type="protein sequence ID" value="TET44163.1"/>
    <property type="molecule type" value="Genomic_DNA"/>
</dbReference>
<accession>A0A523UNN6</accession>
<dbReference type="InterPro" id="IPR011856">
    <property type="entry name" value="tRNA_endonuc-like_dom_sf"/>
</dbReference>